<reference evidence="1" key="1">
    <citation type="submission" date="2021-06" db="EMBL/GenBank/DDBJ databases">
        <title>Comparative genomics, transcriptomics and evolutionary studies reveal genomic signatures of adaptation to plant cell wall in hemibiotrophic fungi.</title>
        <authorList>
            <consortium name="DOE Joint Genome Institute"/>
            <person name="Baroncelli R."/>
            <person name="Diaz J.F."/>
            <person name="Benocci T."/>
            <person name="Peng M."/>
            <person name="Battaglia E."/>
            <person name="Haridas S."/>
            <person name="Andreopoulos W."/>
            <person name="Labutti K."/>
            <person name="Pangilinan J."/>
            <person name="Floch G.L."/>
            <person name="Makela M.R."/>
            <person name="Henrissat B."/>
            <person name="Grigoriev I.V."/>
            <person name="Crouch J.A."/>
            <person name="De Vries R.P."/>
            <person name="Sukno S.A."/>
            <person name="Thon M.R."/>
        </authorList>
    </citation>
    <scope>NUCLEOTIDE SEQUENCE</scope>
    <source>
        <strain evidence="1">MAFF235873</strain>
    </source>
</reference>
<dbReference type="Proteomes" id="UP001232148">
    <property type="component" value="Unassembled WGS sequence"/>
</dbReference>
<organism evidence="1 2">
    <name type="scientific">Colletotrichum zoysiae</name>
    <dbReference type="NCBI Taxonomy" id="1216348"/>
    <lineage>
        <taxon>Eukaryota</taxon>
        <taxon>Fungi</taxon>
        <taxon>Dikarya</taxon>
        <taxon>Ascomycota</taxon>
        <taxon>Pezizomycotina</taxon>
        <taxon>Sordariomycetes</taxon>
        <taxon>Hypocreomycetidae</taxon>
        <taxon>Glomerellales</taxon>
        <taxon>Glomerellaceae</taxon>
        <taxon>Colletotrichum</taxon>
        <taxon>Colletotrichum graminicola species complex</taxon>
    </lineage>
</organism>
<proteinExistence type="predicted"/>
<accession>A0AAD9H8A5</accession>
<protein>
    <submittedName>
        <fullName evidence="1">Uncharacterized protein</fullName>
    </submittedName>
</protein>
<comment type="caution">
    <text evidence="1">The sequence shown here is derived from an EMBL/GenBank/DDBJ whole genome shotgun (WGS) entry which is preliminary data.</text>
</comment>
<dbReference type="AlphaFoldDB" id="A0AAD9H8A5"/>
<dbReference type="EMBL" id="MU842970">
    <property type="protein sequence ID" value="KAK2024275.1"/>
    <property type="molecule type" value="Genomic_DNA"/>
</dbReference>
<sequence length="205" mass="22915">MQSSCDVGPLLEPIWQGEFLSDPWNWATRRRCQPASLGIEADVMDDGQRSQSQGPSLSSVTFALPPLLPPFFPPPSVYGYLSAYCGHRYCDTAWRTQSACRFHRDGDPGQGSRHKGRGINRHKGMGRHQIMSWRSGDEQADSGSYAFTGGKNHNHGPERWQNSLIHSGSGHLDIGDWGISPRLIARKNSNLWFCIFILISNDWGC</sequence>
<name>A0AAD9H8A5_9PEZI</name>
<gene>
    <name evidence="1" type="ORF">LX32DRAFT_111578</name>
</gene>
<keyword evidence="2" id="KW-1185">Reference proteome</keyword>
<evidence type="ECO:0000313" key="2">
    <source>
        <dbReference type="Proteomes" id="UP001232148"/>
    </source>
</evidence>
<evidence type="ECO:0000313" key="1">
    <source>
        <dbReference type="EMBL" id="KAK2024275.1"/>
    </source>
</evidence>